<dbReference type="InterPro" id="IPR001611">
    <property type="entry name" value="Leu-rich_rpt"/>
</dbReference>
<dbReference type="InterPro" id="IPR008271">
    <property type="entry name" value="Ser/Thr_kinase_AS"/>
</dbReference>
<evidence type="ECO:0000256" key="13">
    <source>
        <dbReference type="ARBA" id="ARBA00022741"/>
    </source>
</evidence>
<dbReference type="SMART" id="SM00369">
    <property type="entry name" value="LRR_TYP"/>
    <property type="match status" value="11"/>
</dbReference>
<evidence type="ECO:0000256" key="5">
    <source>
        <dbReference type="ARBA" id="ARBA00022475"/>
    </source>
</evidence>
<dbReference type="PROSITE" id="PS00107">
    <property type="entry name" value="PROTEIN_KINASE_ATP"/>
    <property type="match status" value="1"/>
</dbReference>
<dbReference type="Proteomes" id="UP001054252">
    <property type="component" value="Unassembled WGS sequence"/>
</dbReference>
<dbReference type="Pfam" id="PF13855">
    <property type="entry name" value="LRR_8"/>
    <property type="match status" value="1"/>
</dbReference>
<keyword evidence="5" id="KW-1003">Cell membrane</keyword>
<keyword evidence="18" id="KW-0675">Receptor</keyword>
<feature type="domain" description="Protein kinase" evidence="25">
    <location>
        <begin position="800"/>
        <end position="1079"/>
    </location>
</feature>
<evidence type="ECO:0000256" key="20">
    <source>
        <dbReference type="ARBA" id="ARBA00047899"/>
    </source>
</evidence>
<evidence type="ECO:0000313" key="26">
    <source>
        <dbReference type="EMBL" id="GKU93566.1"/>
    </source>
</evidence>
<dbReference type="FunFam" id="3.80.10.10:FF:000095">
    <property type="entry name" value="LRR receptor-like serine/threonine-protein kinase GSO1"/>
    <property type="match status" value="2"/>
</dbReference>
<evidence type="ECO:0000256" key="1">
    <source>
        <dbReference type="ARBA" id="ARBA00004162"/>
    </source>
</evidence>
<evidence type="ECO:0000256" key="4">
    <source>
        <dbReference type="ARBA" id="ARBA00012513"/>
    </source>
</evidence>
<organism evidence="26 27">
    <name type="scientific">Rubroshorea leprosula</name>
    <dbReference type="NCBI Taxonomy" id="152421"/>
    <lineage>
        <taxon>Eukaryota</taxon>
        <taxon>Viridiplantae</taxon>
        <taxon>Streptophyta</taxon>
        <taxon>Embryophyta</taxon>
        <taxon>Tracheophyta</taxon>
        <taxon>Spermatophyta</taxon>
        <taxon>Magnoliopsida</taxon>
        <taxon>eudicotyledons</taxon>
        <taxon>Gunneridae</taxon>
        <taxon>Pentapetalae</taxon>
        <taxon>rosids</taxon>
        <taxon>malvids</taxon>
        <taxon>Malvales</taxon>
        <taxon>Dipterocarpaceae</taxon>
        <taxon>Rubroshorea</taxon>
    </lineage>
</organism>
<dbReference type="InterPro" id="IPR011009">
    <property type="entry name" value="Kinase-like_dom_sf"/>
</dbReference>
<dbReference type="InterPro" id="IPR000719">
    <property type="entry name" value="Prot_kinase_dom"/>
</dbReference>
<evidence type="ECO:0000256" key="17">
    <source>
        <dbReference type="ARBA" id="ARBA00023136"/>
    </source>
</evidence>
<dbReference type="InterPro" id="IPR017441">
    <property type="entry name" value="Protein_kinase_ATP_BS"/>
</dbReference>
<keyword evidence="13 22" id="KW-0547">Nucleotide-binding</keyword>
<name>A0AAV5I222_9ROSI</name>
<evidence type="ECO:0000256" key="23">
    <source>
        <dbReference type="SAM" id="Phobius"/>
    </source>
</evidence>
<sequence>METMIMGFIFLPMLLMQCFMAALAMSQTNLTTDQYALLQFKASVTFDPSNIMSSNWSSSATSICNWVGVSCGAFHSRVTALDLPNMNLTGSLPPHLGNLSLLVSINLSGNSFNGHLPPELGKLQHLRFMDLSYNFLNGSIPDEIWLLSKLEIFSLGSNQLTGTISRNIGNLTKLRGIYVGDTKIGGEIPKEIGNLHNLERLFAGNASLSGLIPPNIFNISSLGWIYLYTNNLFGTLPTDLCFYLPNLEELGLSENQLHGSIPSSISRCKKLQLLDLDTNRFTGCIPRSIGNLSKLTEIYLSHNDFEGEIPKEVGNLPLVTLSMGFNFLTGFIPPMIFNISTLECIYLGRNNLSGHLPSTIGLGLPKLTQLYLFDNKINGIFPSSITNSSLLAFLDLDNNSFFGPFPNSLGHLTSLQWLRLGDNMFFEFSTPKRSFLFSLINCKYLTLLDVSFSSLNGILPASIGNLSKSLQYLYASNCKIQGNIPMEIGNLSNLISLELIGNDLIGPIPATIGRLQQLQGLYFHSNRLQGTIPNDLCHLQKLDVLVLDSNQLNGSMPECLANLTSLRYLDLSSNNLSSTIPSTFWSLTYILKVNLSSNSFNGSLPLDFGNLKVLISMDLSRNQLSGNLPNNIGDLKDLTHLFLKENALEGHIPQSFGGLVSLESLDLSNNILSGVIPKSLERLFHLKFFNVSFNKLEGEIPSGGSFKNFSAQSFMANTALCGLPRFQVPPCKSRKKSIQVQIKLVSPLVATTVLILFLVIHIFKRLRKSKAKSTDEEILLSLAKWKRISYQELQHATDKFNERNLLGTGSFGSVYNGTLLGGMNVAIKVFNLQVEGVFESFDTECEVLCSFRHRNLVKIISSCCNEDFKALVLEFMPNGTLEKWLYSDRCCLNVLQRLDIMIDVASALEYLHHGNSVPIVHCDLKPSNVLLDEDMVAHVGDFGLTKILGEGESVMQTMQIATIGYMAPEYGSLGMVSTKGDVYSYGILVMETFTRRKPTDKMFTGEMSLKAWVNESLSRSGTEVVDANLMEEEEHFIAKANCVSSVLEVALNCCIEAPKVRRNMMDVAAMLKKIKHQYLKDIGN</sequence>
<dbReference type="FunFam" id="3.30.200.20:FF:000661">
    <property type="entry name" value="Serine-threonine protein kinase plant-type"/>
    <property type="match status" value="1"/>
</dbReference>
<dbReference type="EC" id="2.7.11.1" evidence="4"/>
<evidence type="ECO:0000256" key="22">
    <source>
        <dbReference type="PROSITE-ProRule" id="PRU10141"/>
    </source>
</evidence>
<evidence type="ECO:0000256" key="10">
    <source>
        <dbReference type="ARBA" id="ARBA00022692"/>
    </source>
</evidence>
<evidence type="ECO:0000256" key="19">
    <source>
        <dbReference type="ARBA" id="ARBA00023180"/>
    </source>
</evidence>
<comment type="catalytic activity">
    <reaction evidence="20">
        <text>L-threonyl-[protein] + ATP = O-phospho-L-threonyl-[protein] + ADP + H(+)</text>
        <dbReference type="Rhea" id="RHEA:46608"/>
        <dbReference type="Rhea" id="RHEA-COMP:11060"/>
        <dbReference type="Rhea" id="RHEA-COMP:11605"/>
        <dbReference type="ChEBI" id="CHEBI:15378"/>
        <dbReference type="ChEBI" id="CHEBI:30013"/>
        <dbReference type="ChEBI" id="CHEBI:30616"/>
        <dbReference type="ChEBI" id="CHEBI:61977"/>
        <dbReference type="ChEBI" id="CHEBI:456216"/>
        <dbReference type="EC" id="2.7.11.1"/>
    </reaction>
</comment>
<keyword evidence="17 23" id="KW-0472">Membrane</keyword>
<dbReference type="FunFam" id="1.10.510.10:FF:000358">
    <property type="entry name" value="Putative leucine-rich repeat receptor-like serine/threonine-protein kinase"/>
    <property type="match status" value="1"/>
</dbReference>
<keyword evidence="14" id="KW-0418">Kinase</keyword>
<evidence type="ECO:0000256" key="16">
    <source>
        <dbReference type="ARBA" id="ARBA00022989"/>
    </source>
</evidence>
<dbReference type="GO" id="GO:0004674">
    <property type="term" value="F:protein serine/threonine kinase activity"/>
    <property type="evidence" value="ECO:0007669"/>
    <property type="project" value="UniProtKB-KW"/>
</dbReference>
<evidence type="ECO:0000256" key="9">
    <source>
        <dbReference type="ARBA" id="ARBA00022679"/>
    </source>
</evidence>
<keyword evidence="16 23" id="KW-1133">Transmembrane helix</keyword>
<keyword evidence="19" id="KW-0325">Glycoprotein</keyword>
<keyword evidence="7" id="KW-0597">Phosphoprotein</keyword>
<evidence type="ECO:0000256" key="12">
    <source>
        <dbReference type="ARBA" id="ARBA00022737"/>
    </source>
</evidence>
<dbReference type="InterPro" id="IPR001245">
    <property type="entry name" value="Ser-Thr/Tyr_kinase_cat_dom"/>
</dbReference>
<dbReference type="Pfam" id="PF23598">
    <property type="entry name" value="LRR_14"/>
    <property type="match status" value="1"/>
</dbReference>
<dbReference type="Gene3D" id="1.10.510.10">
    <property type="entry name" value="Transferase(Phosphotransferase) domain 1"/>
    <property type="match status" value="1"/>
</dbReference>
<evidence type="ECO:0000256" key="18">
    <source>
        <dbReference type="ARBA" id="ARBA00023170"/>
    </source>
</evidence>
<dbReference type="InterPro" id="IPR013210">
    <property type="entry name" value="LRR_N_plant-typ"/>
</dbReference>
<dbReference type="SUPFAM" id="SSF56112">
    <property type="entry name" value="Protein kinase-like (PK-like)"/>
    <property type="match status" value="1"/>
</dbReference>
<dbReference type="Gene3D" id="3.30.200.20">
    <property type="entry name" value="Phosphorylase Kinase, domain 1"/>
    <property type="match status" value="1"/>
</dbReference>
<dbReference type="SMART" id="SM00365">
    <property type="entry name" value="LRR_SD22"/>
    <property type="match status" value="6"/>
</dbReference>
<dbReference type="SMART" id="SM00220">
    <property type="entry name" value="S_TKc"/>
    <property type="match status" value="1"/>
</dbReference>
<evidence type="ECO:0000256" key="21">
    <source>
        <dbReference type="ARBA" id="ARBA00048679"/>
    </source>
</evidence>
<evidence type="ECO:0000313" key="27">
    <source>
        <dbReference type="Proteomes" id="UP001054252"/>
    </source>
</evidence>
<keyword evidence="10 23" id="KW-0812">Transmembrane</keyword>
<dbReference type="Pfam" id="PF07714">
    <property type="entry name" value="PK_Tyr_Ser-Thr"/>
    <property type="match status" value="1"/>
</dbReference>
<evidence type="ECO:0000256" key="15">
    <source>
        <dbReference type="ARBA" id="ARBA00022840"/>
    </source>
</evidence>
<comment type="catalytic activity">
    <reaction evidence="21">
        <text>L-seryl-[protein] + ATP = O-phospho-L-seryl-[protein] + ADP + H(+)</text>
        <dbReference type="Rhea" id="RHEA:17989"/>
        <dbReference type="Rhea" id="RHEA-COMP:9863"/>
        <dbReference type="Rhea" id="RHEA-COMP:11604"/>
        <dbReference type="ChEBI" id="CHEBI:15378"/>
        <dbReference type="ChEBI" id="CHEBI:29999"/>
        <dbReference type="ChEBI" id="CHEBI:30616"/>
        <dbReference type="ChEBI" id="CHEBI:83421"/>
        <dbReference type="ChEBI" id="CHEBI:456216"/>
        <dbReference type="EC" id="2.7.11.1"/>
    </reaction>
</comment>
<feature type="chain" id="PRO_5043820258" description="non-specific serine/threonine protein kinase" evidence="24">
    <location>
        <begin position="25"/>
        <end position="1084"/>
    </location>
</feature>
<evidence type="ECO:0000256" key="24">
    <source>
        <dbReference type="SAM" id="SignalP"/>
    </source>
</evidence>
<keyword evidence="6" id="KW-0723">Serine/threonine-protein kinase</keyword>
<dbReference type="GO" id="GO:0005524">
    <property type="term" value="F:ATP binding"/>
    <property type="evidence" value="ECO:0007669"/>
    <property type="project" value="UniProtKB-UniRule"/>
</dbReference>
<comment type="similarity">
    <text evidence="3">Belongs to the protein kinase superfamily. Ser/Thr protein kinase family.</text>
</comment>
<evidence type="ECO:0000256" key="3">
    <source>
        <dbReference type="ARBA" id="ARBA00008684"/>
    </source>
</evidence>
<dbReference type="PROSITE" id="PS50011">
    <property type="entry name" value="PROTEIN_KINASE_DOM"/>
    <property type="match status" value="1"/>
</dbReference>
<protein>
    <recommendedName>
        <fullName evidence="4">non-specific serine/threonine protein kinase</fullName>
        <ecNumber evidence="4">2.7.11.1</ecNumber>
    </recommendedName>
</protein>
<keyword evidence="15 22" id="KW-0067">ATP-binding</keyword>
<keyword evidence="12" id="KW-0677">Repeat</keyword>
<dbReference type="InterPro" id="IPR003591">
    <property type="entry name" value="Leu-rich_rpt_typical-subtyp"/>
</dbReference>
<accession>A0AAV5I222</accession>
<evidence type="ECO:0000259" key="25">
    <source>
        <dbReference type="PROSITE" id="PS50011"/>
    </source>
</evidence>
<keyword evidence="27" id="KW-1185">Reference proteome</keyword>
<evidence type="ECO:0000256" key="6">
    <source>
        <dbReference type="ARBA" id="ARBA00022527"/>
    </source>
</evidence>
<dbReference type="PANTHER" id="PTHR27008:SF585">
    <property type="entry name" value="PROTEIN KINASE DOMAIN-CONTAINING PROTEIN"/>
    <property type="match status" value="1"/>
</dbReference>
<dbReference type="PROSITE" id="PS00108">
    <property type="entry name" value="PROTEIN_KINASE_ST"/>
    <property type="match status" value="1"/>
</dbReference>
<dbReference type="AlphaFoldDB" id="A0AAV5I222"/>
<gene>
    <name evidence="26" type="ORF">SLEP1_g7155</name>
</gene>
<evidence type="ECO:0000256" key="2">
    <source>
        <dbReference type="ARBA" id="ARBA00004479"/>
    </source>
</evidence>
<feature type="signal peptide" evidence="24">
    <location>
        <begin position="1"/>
        <end position="24"/>
    </location>
</feature>
<dbReference type="InterPro" id="IPR055414">
    <property type="entry name" value="LRR_R13L4/SHOC2-like"/>
</dbReference>
<reference evidence="26 27" key="1">
    <citation type="journal article" date="2021" name="Commun. Biol.">
        <title>The genome of Shorea leprosula (Dipterocarpaceae) highlights the ecological relevance of drought in aseasonal tropical rainforests.</title>
        <authorList>
            <person name="Ng K.K.S."/>
            <person name="Kobayashi M.J."/>
            <person name="Fawcett J.A."/>
            <person name="Hatakeyama M."/>
            <person name="Paape T."/>
            <person name="Ng C.H."/>
            <person name="Ang C.C."/>
            <person name="Tnah L.H."/>
            <person name="Lee C.T."/>
            <person name="Nishiyama T."/>
            <person name="Sese J."/>
            <person name="O'Brien M.J."/>
            <person name="Copetti D."/>
            <person name="Mohd Noor M.I."/>
            <person name="Ong R.C."/>
            <person name="Putra M."/>
            <person name="Sireger I.Z."/>
            <person name="Indrioko S."/>
            <person name="Kosugi Y."/>
            <person name="Izuno A."/>
            <person name="Isagi Y."/>
            <person name="Lee S.L."/>
            <person name="Shimizu K.K."/>
        </authorList>
    </citation>
    <scope>NUCLEOTIDE SEQUENCE [LARGE SCALE GENOMIC DNA]</scope>
    <source>
        <strain evidence="26">214</strain>
    </source>
</reference>
<feature type="transmembrane region" description="Helical" evidence="23">
    <location>
        <begin position="744"/>
        <end position="763"/>
    </location>
</feature>
<dbReference type="FunFam" id="3.80.10.10:FF:000101">
    <property type="entry name" value="LRR receptor-like serine/threonine-protein kinase ERECTA"/>
    <property type="match status" value="1"/>
</dbReference>
<dbReference type="PROSITE" id="PS51450">
    <property type="entry name" value="LRR"/>
    <property type="match status" value="1"/>
</dbReference>
<keyword evidence="9" id="KW-0808">Transferase</keyword>
<dbReference type="SUPFAM" id="SSF52047">
    <property type="entry name" value="RNI-like"/>
    <property type="match status" value="2"/>
</dbReference>
<comment type="caution">
    <text evidence="26">The sequence shown here is derived from an EMBL/GenBank/DDBJ whole genome shotgun (WGS) entry which is preliminary data.</text>
</comment>
<evidence type="ECO:0000256" key="7">
    <source>
        <dbReference type="ARBA" id="ARBA00022553"/>
    </source>
</evidence>
<evidence type="ECO:0000256" key="14">
    <source>
        <dbReference type="ARBA" id="ARBA00022777"/>
    </source>
</evidence>
<dbReference type="Gene3D" id="3.80.10.10">
    <property type="entry name" value="Ribonuclease Inhibitor"/>
    <property type="match status" value="5"/>
</dbReference>
<comment type="subcellular location">
    <subcellularLocation>
        <location evidence="1">Cell membrane</location>
        <topology evidence="1">Single-pass membrane protein</topology>
    </subcellularLocation>
    <subcellularLocation>
        <location evidence="2">Membrane</location>
        <topology evidence="2">Single-pass type I membrane protein</topology>
    </subcellularLocation>
</comment>
<feature type="binding site" evidence="22">
    <location>
        <position position="828"/>
    </location>
    <ligand>
        <name>ATP</name>
        <dbReference type="ChEBI" id="CHEBI:30616"/>
    </ligand>
</feature>
<dbReference type="EMBL" id="BPVZ01000007">
    <property type="protein sequence ID" value="GKU93566.1"/>
    <property type="molecule type" value="Genomic_DNA"/>
</dbReference>
<keyword evidence="8" id="KW-0433">Leucine-rich repeat</keyword>
<dbReference type="InterPro" id="IPR051809">
    <property type="entry name" value="Plant_receptor-like_S/T_kinase"/>
</dbReference>
<proteinExistence type="inferred from homology"/>
<dbReference type="InterPro" id="IPR032675">
    <property type="entry name" value="LRR_dom_sf"/>
</dbReference>
<keyword evidence="11 24" id="KW-0732">Signal</keyword>
<evidence type="ECO:0000256" key="8">
    <source>
        <dbReference type="ARBA" id="ARBA00022614"/>
    </source>
</evidence>
<dbReference type="PANTHER" id="PTHR27008">
    <property type="entry name" value="OS04G0122200 PROTEIN"/>
    <property type="match status" value="1"/>
</dbReference>
<dbReference type="PRINTS" id="PR00019">
    <property type="entry name" value="LEURICHRPT"/>
</dbReference>
<dbReference type="Pfam" id="PF08263">
    <property type="entry name" value="LRRNT_2"/>
    <property type="match status" value="1"/>
</dbReference>
<evidence type="ECO:0000256" key="11">
    <source>
        <dbReference type="ARBA" id="ARBA00022729"/>
    </source>
</evidence>
<dbReference type="Pfam" id="PF00560">
    <property type="entry name" value="LRR_1"/>
    <property type="match status" value="6"/>
</dbReference>
<dbReference type="GO" id="GO:0005886">
    <property type="term" value="C:plasma membrane"/>
    <property type="evidence" value="ECO:0007669"/>
    <property type="project" value="UniProtKB-SubCell"/>
</dbReference>